<feature type="domain" description="CHK kinase-like" evidence="2">
    <location>
        <begin position="661"/>
        <end position="853"/>
    </location>
</feature>
<dbReference type="SMART" id="SM00587">
    <property type="entry name" value="CHK"/>
    <property type="match status" value="3"/>
</dbReference>
<evidence type="ECO:0000256" key="1">
    <source>
        <dbReference type="SAM" id="MobiDB-lite"/>
    </source>
</evidence>
<dbReference type="InterPro" id="IPR004119">
    <property type="entry name" value="EcKL"/>
</dbReference>
<feature type="region of interest" description="Disordered" evidence="1">
    <location>
        <begin position="37"/>
        <end position="64"/>
    </location>
</feature>
<dbReference type="GeneID" id="101895777"/>
<dbReference type="RefSeq" id="XP_058982475.1">
    <property type="nucleotide sequence ID" value="XM_059126492.1"/>
</dbReference>
<evidence type="ECO:0000313" key="3">
    <source>
        <dbReference type="Proteomes" id="UP001652621"/>
    </source>
</evidence>
<dbReference type="Pfam" id="PF02958">
    <property type="entry name" value="EcKL"/>
    <property type="match status" value="3"/>
</dbReference>
<reference evidence="4" key="1">
    <citation type="submission" date="2025-08" db="UniProtKB">
        <authorList>
            <consortium name="RefSeq"/>
        </authorList>
    </citation>
    <scope>IDENTIFICATION</scope>
    <source>
        <strain evidence="4">Aabys</strain>
        <tissue evidence="4">Whole body</tissue>
    </source>
</reference>
<feature type="compositionally biased region" description="Low complexity" evidence="1">
    <location>
        <begin position="39"/>
        <end position="54"/>
    </location>
</feature>
<gene>
    <name evidence="4" type="primary">LOC101895777</name>
</gene>
<dbReference type="Gene3D" id="3.90.1200.10">
    <property type="match status" value="3"/>
</dbReference>
<dbReference type="InterPro" id="IPR015897">
    <property type="entry name" value="CHK_kinase-like"/>
</dbReference>
<evidence type="ECO:0000259" key="2">
    <source>
        <dbReference type="SMART" id="SM00587"/>
    </source>
</evidence>
<dbReference type="SUPFAM" id="SSF56112">
    <property type="entry name" value="Protein kinase-like (PK-like)"/>
    <property type="match status" value="3"/>
</dbReference>
<feature type="domain" description="CHK kinase-like" evidence="2">
    <location>
        <begin position="1084"/>
        <end position="1273"/>
    </location>
</feature>
<organism evidence="3 4">
    <name type="scientific">Musca domestica</name>
    <name type="common">House fly</name>
    <dbReference type="NCBI Taxonomy" id="7370"/>
    <lineage>
        <taxon>Eukaryota</taxon>
        <taxon>Metazoa</taxon>
        <taxon>Ecdysozoa</taxon>
        <taxon>Arthropoda</taxon>
        <taxon>Hexapoda</taxon>
        <taxon>Insecta</taxon>
        <taxon>Pterygota</taxon>
        <taxon>Neoptera</taxon>
        <taxon>Endopterygota</taxon>
        <taxon>Diptera</taxon>
        <taxon>Brachycera</taxon>
        <taxon>Muscomorpha</taxon>
        <taxon>Muscoidea</taxon>
        <taxon>Muscidae</taxon>
        <taxon>Musca</taxon>
    </lineage>
</organism>
<evidence type="ECO:0000313" key="4">
    <source>
        <dbReference type="RefSeq" id="XP_058982475.1"/>
    </source>
</evidence>
<dbReference type="PANTHER" id="PTHR11012:SF6">
    <property type="entry name" value="CHK DOMAIN OV1-RELATED"/>
    <property type="match status" value="1"/>
</dbReference>
<dbReference type="PANTHER" id="PTHR11012">
    <property type="entry name" value="PROTEIN KINASE-LIKE DOMAIN-CONTAINING"/>
    <property type="match status" value="1"/>
</dbReference>
<feature type="domain" description="CHK kinase-like" evidence="2">
    <location>
        <begin position="232"/>
        <end position="424"/>
    </location>
</feature>
<proteinExistence type="predicted"/>
<name>A0ABM3V9K2_MUSDO</name>
<dbReference type="InterPro" id="IPR011009">
    <property type="entry name" value="Kinase-like_dom_sf"/>
</dbReference>
<accession>A0ABM3V9K2</accession>
<dbReference type="Proteomes" id="UP001652621">
    <property type="component" value="Unplaced"/>
</dbReference>
<protein>
    <submittedName>
        <fullName evidence="4">Uncharacterized protein LOC101895777</fullName>
    </submittedName>
</protein>
<keyword evidence="3" id="KW-1185">Reference proteome</keyword>
<sequence length="1360" mass="157271">MGSRSSKHEPKSYDIAPVVSDKDFKYKRTPRPLPEVKLPTVIVTPETPITEEQPGGPPINTYDTKDETTIKPEVTKEEIQVAVVTSAVIQENDKAAEEEEVMDPRVPTWVNRQTIQPVLMKLYPNFNEIISFKAKPALAAGENYSTLILRVYVTFSLLDGTNKDLTFMLKVAHDTEEMQLMLKHMNFFQVENAAYNEVLPEMEEMYHKAGVNVSFGPKAYIMAEEAPVDYYCLMEDLGSRNFKNANRLECLDMEHTLAVLRKMAQLHAASAVRVLLKGDYDEKFNRDLDNPMSRGFMQQMFSSFKKPFLDNIKLFENGEKYYDAMNNFFDNSVEEFMVGRKPNPDFFNCLNHGDSWSNNILFKYDDNGKLEDVLYVDFQNTNYGSPAQDFFYFLISSTQIDIKVDKFEYFVSYYHQHLVENLNLLSYPEEKIPSLREFHKQLITYGSWATITAFMTMGVVLLDPTDSAKFENFIGEEKESVDFKNNVYSNPRYIKHINVLLPWLYNHGYMEPKFAALKAEETTPEAVSAPSTKDIPEWLNESYFEDILRGEFENYEKIIKFNVSPATNAGDNYSSIMLKTDIDIELKDKTQRSLSYMVKIPPKGEEALAIIAFLGSFNKETLAYNEIIPKLEKIFKEQANTEVVFGPKSYKPTVDNGVQKLILENLRLKGFKNADRLQGLDMKHTLETLKKLAQFHAASACLYEAEGPYPDIFERSAYEPEFKEMHLAKFKDFYNVFLDCCKQYDGHEEYIEQLEYYFNNAYESLAKAFSVDRSKFNVLNHGDCWVNNIMFQYNDEGQIANTYFVDFQLMWYGSPAFDLYYFILSSTQFEMKIDSFDYFVRYYHEQLKTALELLKYPKDIPSLKDLHIDILEHGPFAPYAVSGVMSAALLDPTENASLETMLASGEDSDAFKRNMYLNPRYRKHAEIVFPWMVRRGLLDLIVEVTETQASDPKLKNIKIPSWVDAEHFEDILKADFTNLEKITNITANSATKSGDNYASSLLRVKVDALLKDGSNVSKSYILKFPLQSEEESGMVSMWNFFEKEILMYNKYLPEFEELYSKYGGKFNFGPKSYQFTKEVGTDVIIMEDLSVSGFKCGDRREGLDMTHVECVLTKLAQFHAVSAKYVELNGPFPEKLHKGIYSEESRAIFELMDRRKFVDYFKEFENNEEYFDKVPALLDNMVDITIRLAQVDPTEFNVLNHGDGWLNNIMFKHDEAGNIKDAYFVDYQVCKYDSPAQDLWYFIMSSTEQSIKVDSFDYFIRYYHEKLEENLKMLEYSGHIPTLNELHQVMLKYGYLGFNTTFGTTAVCLLESNEHANLANFAADTPEGKKFRDDLFLNSKYKANAAIVFPWLAKRGCLDI</sequence>